<keyword evidence="2" id="KW-1185">Reference proteome</keyword>
<dbReference type="AlphaFoldDB" id="A0A1M5WKK0"/>
<proteinExistence type="predicted"/>
<organism evidence="1 2">
    <name type="scientific">Vibrio aerogenes CECT 7868</name>
    <dbReference type="NCBI Taxonomy" id="1216006"/>
    <lineage>
        <taxon>Bacteria</taxon>
        <taxon>Pseudomonadati</taxon>
        <taxon>Pseudomonadota</taxon>
        <taxon>Gammaproteobacteria</taxon>
        <taxon>Vibrionales</taxon>
        <taxon>Vibrionaceae</taxon>
        <taxon>Vibrio</taxon>
    </lineage>
</organism>
<dbReference type="RefSeq" id="WP_073602533.1">
    <property type="nucleotide sequence ID" value="NZ_FQXZ01000007.1"/>
</dbReference>
<dbReference type="Proteomes" id="UP000184608">
    <property type="component" value="Unassembled WGS sequence"/>
</dbReference>
<evidence type="ECO:0008006" key="3">
    <source>
        <dbReference type="Google" id="ProtNLM"/>
    </source>
</evidence>
<name>A0A1M5WKK0_9VIBR</name>
<accession>A0A1M5WKK0</accession>
<evidence type="ECO:0000313" key="2">
    <source>
        <dbReference type="Proteomes" id="UP000184608"/>
    </source>
</evidence>
<dbReference type="EMBL" id="FQXZ01000007">
    <property type="protein sequence ID" value="SHH87977.1"/>
    <property type="molecule type" value="Genomic_DNA"/>
</dbReference>
<reference evidence="1 2" key="1">
    <citation type="submission" date="2016-11" db="EMBL/GenBank/DDBJ databases">
        <authorList>
            <person name="Jaros S."/>
            <person name="Januszkiewicz K."/>
            <person name="Wedrychowicz H."/>
        </authorList>
    </citation>
    <scope>NUCLEOTIDE SEQUENCE [LARGE SCALE GENOMIC DNA]</scope>
    <source>
        <strain evidence="1 2">CECT 7868</strain>
    </source>
</reference>
<dbReference type="PROSITE" id="PS51257">
    <property type="entry name" value="PROKAR_LIPOPROTEIN"/>
    <property type="match status" value="1"/>
</dbReference>
<dbReference type="InterPro" id="IPR005619">
    <property type="entry name" value="Uncharacterised_YajG"/>
</dbReference>
<dbReference type="Pfam" id="PF03923">
    <property type="entry name" value="Lipoprotein_16"/>
    <property type="match status" value="1"/>
</dbReference>
<gene>
    <name evidence="1" type="ORF">VA7868_00766</name>
</gene>
<evidence type="ECO:0000313" key="1">
    <source>
        <dbReference type="EMBL" id="SHH87977.1"/>
    </source>
</evidence>
<dbReference type="STRING" id="1216006.VA7868_00766"/>
<dbReference type="OrthoDB" id="5900953at2"/>
<sequence length="189" mass="20725">MKKLVIAASIALLSACSAPQQQQIDFSPQLTLSQSRIVEGKSFTMMSKDVRTAQYVALVDSGHANIDPVHSHQNVRITIENALSKQFASQGFNMSVNSENTVTAEIQEALVSVKHSIMESEMNASVILELTAETPTGKIVKTYRGTAKKTSPFSASNDDIEMVFNDVVSLVLKKVADDDELKAYMQEHF</sequence>
<protein>
    <recommendedName>
        <fullName evidence="3">Lipoprotein</fullName>
    </recommendedName>
</protein>